<gene>
    <name evidence="3" type="ORF">PYW07_010063</name>
</gene>
<evidence type="ECO:0000313" key="4">
    <source>
        <dbReference type="Proteomes" id="UP001231518"/>
    </source>
</evidence>
<protein>
    <recommendedName>
        <fullName evidence="2">Peptidase S1 domain-containing protein</fullName>
    </recommendedName>
</protein>
<dbReference type="PANTHER" id="PTHR24260:SF147">
    <property type="entry name" value="EG:BACR7A4.3 PROTEIN-RELATED"/>
    <property type="match status" value="1"/>
</dbReference>
<accession>A0AAD7YIC4</accession>
<dbReference type="EMBL" id="JARGEI010000018">
    <property type="protein sequence ID" value="KAJ8715581.1"/>
    <property type="molecule type" value="Genomic_DNA"/>
</dbReference>
<dbReference type="InterPro" id="IPR009003">
    <property type="entry name" value="Peptidase_S1_PA"/>
</dbReference>
<reference evidence="3" key="1">
    <citation type="submission" date="2023-03" db="EMBL/GenBank/DDBJ databases">
        <title>Chromosome-level genomes of two armyworms, Mythimna separata and Mythimna loreyi, provide insights into the biosynthesis and reception of sex pheromones.</title>
        <authorList>
            <person name="Zhao H."/>
        </authorList>
    </citation>
    <scope>NUCLEOTIDE SEQUENCE</scope>
    <source>
        <strain evidence="3">BeijingLab</strain>
        <tissue evidence="3">Pupa</tissue>
    </source>
</reference>
<feature type="domain" description="Peptidase S1" evidence="2">
    <location>
        <begin position="1"/>
        <end position="404"/>
    </location>
</feature>
<dbReference type="Pfam" id="PF00089">
    <property type="entry name" value="Trypsin"/>
    <property type="match status" value="1"/>
</dbReference>
<organism evidence="3 4">
    <name type="scientific">Mythimna separata</name>
    <name type="common">Oriental armyworm</name>
    <name type="synonym">Pseudaletia separata</name>
    <dbReference type="NCBI Taxonomy" id="271217"/>
    <lineage>
        <taxon>Eukaryota</taxon>
        <taxon>Metazoa</taxon>
        <taxon>Ecdysozoa</taxon>
        <taxon>Arthropoda</taxon>
        <taxon>Hexapoda</taxon>
        <taxon>Insecta</taxon>
        <taxon>Pterygota</taxon>
        <taxon>Neoptera</taxon>
        <taxon>Endopterygota</taxon>
        <taxon>Lepidoptera</taxon>
        <taxon>Glossata</taxon>
        <taxon>Ditrysia</taxon>
        <taxon>Noctuoidea</taxon>
        <taxon>Noctuidae</taxon>
        <taxon>Noctuinae</taxon>
        <taxon>Hadenini</taxon>
        <taxon>Mythimna</taxon>
    </lineage>
</organism>
<dbReference type="GO" id="GO:0004252">
    <property type="term" value="F:serine-type endopeptidase activity"/>
    <property type="evidence" value="ECO:0007669"/>
    <property type="project" value="InterPro"/>
</dbReference>
<dbReference type="InterPro" id="IPR001254">
    <property type="entry name" value="Trypsin_dom"/>
</dbReference>
<dbReference type="Proteomes" id="UP001231518">
    <property type="component" value="Chromosome 24"/>
</dbReference>
<sequence length="525" mass="59030">MVYLLNSRFSENQPDAWLCGGVLISQSHVLTSAACLTEVSHMYVIAGYRKYVSSKNIDKDECTRTKKQKIVKIIIPKAFNVSSWMQYDVGLGVVEKNYNFLDVSFRKVCSYEPGSILVNYNLKREATKSPVLALGWGAAYARGPGMIGDTNSQYLRQTHTLITDLTYCRKQFPRGIDYIFLCTDNNNSVVANTKEDVRFMKEEEEITSSSTLLSTTLTTTTKTTKMGRDFQEMWRCHGKQFSSNETPAECLDLDSSEPILWRRLLSLNGSVTSFNETNNTFVGEKSDVNQTISRKQGKESLGPNIEKAGKDSRKEVKNIVKVGNNSGRGKNLGKEVKNIVKVGKDSGSGRNLGKEGKNFGGICQNDHGGPLIKPDGPTEVVIGIALNSVYNKKYQCKGPFLYLSTARAGNLIKCLRSKTFASKNSKICLDKYEVKEHDVVWPTASPVRSEETVSKSCENGECGTTEQPELFNYESEEPMTVQPILVRQKKQFFNMGLRHKRPNLMNFLKTRPHFNMRMFTTRPVF</sequence>
<dbReference type="AlphaFoldDB" id="A0AAD7YIC4"/>
<dbReference type="InterPro" id="IPR043504">
    <property type="entry name" value="Peptidase_S1_PA_chymotrypsin"/>
</dbReference>
<dbReference type="PANTHER" id="PTHR24260">
    <property type="match status" value="1"/>
</dbReference>
<evidence type="ECO:0000313" key="3">
    <source>
        <dbReference type="EMBL" id="KAJ8715581.1"/>
    </source>
</evidence>
<dbReference type="Gene3D" id="2.40.10.10">
    <property type="entry name" value="Trypsin-like serine proteases"/>
    <property type="match status" value="1"/>
</dbReference>
<name>A0AAD7YIC4_MYTSE</name>
<keyword evidence="4" id="KW-1185">Reference proteome</keyword>
<dbReference type="GO" id="GO:0006508">
    <property type="term" value="P:proteolysis"/>
    <property type="evidence" value="ECO:0007669"/>
    <property type="project" value="InterPro"/>
</dbReference>
<evidence type="ECO:0000256" key="1">
    <source>
        <dbReference type="SAM" id="MobiDB-lite"/>
    </source>
</evidence>
<comment type="caution">
    <text evidence="3">The sequence shown here is derived from an EMBL/GenBank/DDBJ whole genome shotgun (WGS) entry which is preliminary data.</text>
</comment>
<evidence type="ECO:0000259" key="2">
    <source>
        <dbReference type="PROSITE" id="PS50240"/>
    </source>
</evidence>
<feature type="region of interest" description="Disordered" evidence="1">
    <location>
        <begin position="293"/>
        <end position="312"/>
    </location>
</feature>
<proteinExistence type="predicted"/>
<dbReference type="SUPFAM" id="SSF50494">
    <property type="entry name" value="Trypsin-like serine proteases"/>
    <property type="match status" value="1"/>
</dbReference>
<dbReference type="PROSITE" id="PS50240">
    <property type="entry name" value="TRYPSIN_DOM"/>
    <property type="match status" value="1"/>
</dbReference>
<dbReference type="InterPro" id="IPR051333">
    <property type="entry name" value="CLIP_Serine_Protease"/>
</dbReference>